<dbReference type="InterPro" id="IPR001633">
    <property type="entry name" value="EAL_dom"/>
</dbReference>
<keyword evidence="1" id="KW-0472">Membrane</keyword>
<dbReference type="Pfam" id="PF20969">
    <property type="entry name" value="MASE11"/>
    <property type="match status" value="1"/>
</dbReference>
<evidence type="ECO:0000256" key="1">
    <source>
        <dbReference type="SAM" id="Phobius"/>
    </source>
</evidence>
<accession>A0A4P6UNR2</accession>
<feature type="transmembrane region" description="Helical" evidence="1">
    <location>
        <begin position="34"/>
        <end position="54"/>
    </location>
</feature>
<dbReference type="InterPro" id="IPR029787">
    <property type="entry name" value="Nucleotide_cyclase"/>
</dbReference>
<dbReference type="OrthoDB" id="9813903at2"/>
<reference evidence="4 5" key="1">
    <citation type="submission" date="2018-07" db="EMBL/GenBank/DDBJ databases">
        <title>Exploring interactions and the metabolic potential of the ultra-small soil bacteria Hylemonella gracilis.</title>
        <authorList>
            <person name="Tyc O."/>
            <person name="Kulkarni P."/>
            <person name="Gawehns F."/>
            <person name="Hundscheid M."/>
            <person name="Zweers H."/>
            <person name="Garbeva P."/>
        </authorList>
    </citation>
    <scope>NUCLEOTIDE SEQUENCE [LARGE SCALE GENOMIC DNA]</scope>
    <source>
        <strain evidence="4 5">NS1</strain>
    </source>
</reference>
<dbReference type="InterPro" id="IPR048437">
    <property type="entry name" value="MASE11"/>
</dbReference>
<dbReference type="NCBIfam" id="TIGR00254">
    <property type="entry name" value="GGDEF"/>
    <property type="match status" value="1"/>
</dbReference>
<keyword evidence="1" id="KW-0812">Transmembrane</keyword>
<feature type="domain" description="GGDEF" evidence="3">
    <location>
        <begin position="202"/>
        <end position="340"/>
    </location>
</feature>
<organism evidence="4 5">
    <name type="scientific">Hylemonella gracilis</name>
    <dbReference type="NCBI Taxonomy" id="80880"/>
    <lineage>
        <taxon>Bacteria</taxon>
        <taxon>Pseudomonadati</taxon>
        <taxon>Pseudomonadota</taxon>
        <taxon>Betaproteobacteria</taxon>
        <taxon>Burkholderiales</taxon>
        <taxon>Comamonadaceae</taxon>
        <taxon>Hylemonella</taxon>
    </lineage>
</organism>
<dbReference type="SMART" id="SM00052">
    <property type="entry name" value="EAL"/>
    <property type="match status" value="1"/>
</dbReference>
<dbReference type="SMART" id="SM00267">
    <property type="entry name" value="GGDEF"/>
    <property type="match status" value="1"/>
</dbReference>
<dbReference type="InterPro" id="IPR000160">
    <property type="entry name" value="GGDEF_dom"/>
</dbReference>
<dbReference type="Gene3D" id="3.20.20.450">
    <property type="entry name" value="EAL domain"/>
    <property type="match status" value="1"/>
</dbReference>
<dbReference type="FunFam" id="3.30.70.270:FF:000001">
    <property type="entry name" value="Diguanylate cyclase domain protein"/>
    <property type="match status" value="1"/>
</dbReference>
<dbReference type="PANTHER" id="PTHR44757">
    <property type="entry name" value="DIGUANYLATE CYCLASE DGCP"/>
    <property type="match status" value="1"/>
</dbReference>
<dbReference type="SUPFAM" id="SSF55073">
    <property type="entry name" value="Nucleotide cyclase"/>
    <property type="match status" value="1"/>
</dbReference>
<dbReference type="SUPFAM" id="SSF141868">
    <property type="entry name" value="EAL domain-like"/>
    <property type="match status" value="1"/>
</dbReference>
<dbReference type="EMBL" id="CP031395">
    <property type="protein sequence ID" value="QBK06436.1"/>
    <property type="molecule type" value="Genomic_DNA"/>
</dbReference>
<dbReference type="Pfam" id="PF00563">
    <property type="entry name" value="EAL"/>
    <property type="match status" value="1"/>
</dbReference>
<feature type="transmembrane region" description="Helical" evidence="1">
    <location>
        <begin position="84"/>
        <end position="100"/>
    </location>
</feature>
<feature type="domain" description="EAL" evidence="2">
    <location>
        <begin position="349"/>
        <end position="601"/>
    </location>
</feature>
<protein>
    <submittedName>
        <fullName evidence="4">EAL domain-containing protein</fullName>
    </submittedName>
</protein>
<dbReference type="InterPro" id="IPR052155">
    <property type="entry name" value="Biofilm_reg_signaling"/>
</dbReference>
<gene>
    <name evidence="4" type="ORF">DW355_07425</name>
</gene>
<dbReference type="GO" id="GO:0003824">
    <property type="term" value="F:catalytic activity"/>
    <property type="evidence" value="ECO:0007669"/>
    <property type="project" value="UniProtKB-ARBA"/>
</dbReference>
<proteinExistence type="predicted"/>
<dbReference type="CDD" id="cd01949">
    <property type="entry name" value="GGDEF"/>
    <property type="match status" value="1"/>
</dbReference>
<evidence type="ECO:0000313" key="4">
    <source>
        <dbReference type="EMBL" id="QBK06436.1"/>
    </source>
</evidence>
<keyword evidence="1" id="KW-1133">Transmembrane helix</keyword>
<dbReference type="PROSITE" id="PS50883">
    <property type="entry name" value="EAL"/>
    <property type="match status" value="1"/>
</dbReference>
<dbReference type="Pfam" id="PF00990">
    <property type="entry name" value="GGDEF"/>
    <property type="match status" value="1"/>
</dbReference>
<evidence type="ECO:0000259" key="3">
    <source>
        <dbReference type="PROSITE" id="PS50887"/>
    </source>
</evidence>
<dbReference type="KEGG" id="hgr:DW355_07425"/>
<dbReference type="InterPro" id="IPR035919">
    <property type="entry name" value="EAL_sf"/>
</dbReference>
<evidence type="ECO:0000259" key="2">
    <source>
        <dbReference type="PROSITE" id="PS50883"/>
    </source>
</evidence>
<name>A0A4P6UNR2_9BURK</name>
<dbReference type="CDD" id="cd01948">
    <property type="entry name" value="EAL"/>
    <property type="match status" value="1"/>
</dbReference>
<dbReference type="InterPro" id="IPR043128">
    <property type="entry name" value="Rev_trsase/Diguanyl_cyclase"/>
</dbReference>
<dbReference type="AlphaFoldDB" id="A0A4P6UNR2"/>
<dbReference type="Proteomes" id="UP000292939">
    <property type="component" value="Chromosome"/>
</dbReference>
<evidence type="ECO:0000313" key="5">
    <source>
        <dbReference type="Proteomes" id="UP000292939"/>
    </source>
</evidence>
<dbReference type="Gene3D" id="3.30.70.270">
    <property type="match status" value="1"/>
</dbReference>
<dbReference type="PROSITE" id="PS50887">
    <property type="entry name" value="GGDEF"/>
    <property type="match status" value="1"/>
</dbReference>
<sequence>MTLAVERAYWGTVVIDVIALAWVYTLWRGQRLPYALRAWNLLALTYLLGTWFLMTVGPVSMIYLMAFPVLTALLLGLRPALSALALNAVTLLLLGYLANTDLHVPGLEGQPFIEWLVITVNFLFISAILTLSCAVLLQQLDRSLEQQLIIARNLAEGQEELRRTAQALNRLAYYDELTSLPNRRLLMDRLNQAQASARRGTQGGTLLYLDLDRFKNINDARGHAAGDALLVAVARRLGGLLREEDTVARLGGDEFVILSPHSPTDATGEARAARVVGDKVREAFEQPFLLDGQPYSTQASIGVVVLGGAAQGAEELLRNADTAMYRAKTAGRNRVAYFEAEMQQEVEAKLNLENELAHAIENNQLALHLQSQVDASGAIVGVELLLRWTHPTLGAIPPSRFIPIAEESNLIQSLGDWVLEQGCRIQRQLREAGHAVPVSINVSPRQFHQHDFVERALALLDRQQVDTALLIFEVTEGLLLDDLEHTIERMEALAERGIRFSIDDFGTGYSSLAYLKRLPLHELKIDRSFITDTPDDPGDTAIVEMILSMARHLELKVVAEGVETRAQAEFLSSHGCTAQQGYLHARPQPLDRWLANGGRLDRS</sequence>
<dbReference type="PANTHER" id="PTHR44757:SF2">
    <property type="entry name" value="BIOFILM ARCHITECTURE MAINTENANCE PROTEIN MBAA"/>
    <property type="match status" value="1"/>
</dbReference>
<feature type="transmembrane region" description="Helical" evidence="1">
    <location>
        <begin position="112"/>
        <end position="137"/>
    </location>
</feature>
<feature type="transmembrane region" description="Helical" evidence="1">
    <location>
        <begin position="7"/>
        <end position="27"/>
    </location>
</feature>